<evidence type="ECO:0000313" key="14">
    <source>
        <dbReference type="Proteomes" id="UP000199002"/>
    </source>
</evidence>
<feature type="domain" description="Ketopantoate reductase N-terminal" evidence="11">
    <location>
        <begin position="3"/>
        <end position="147"/>
    </location>
</feature>
<keyword evidence="6 10" id="KW-0521">NADP</keyword>
<evidence type="ECO:0000256" key="10">
    <source>
        <dbReference type="RuleBase" id="RU362068"/>
    </source>
</evidence>
<dbReference type="EMBL" id="FNQJ01000034">
    <property type="protein sequence ID" value="SEA83328.1"/>
    <property type="molecule type" value="Genomic_DNA"/>
</dbReference>
<dbReference type="Pfam" id="PF08546">
    <property type="entry name" value="ApbA_C"/>
    <property type="match status" value="1"/>
</dbReference>
<dbReference type="NCBIfam" id="TIGR00745">
    <property type="entry name" value="apbA_panE"/>
    <property type="match status" value="1"/>
</dbReference>
<comment type="pathway">
    <text evidence="1 10">Cofactor biosynthesis; (R)-pantothenate biosynthesis; (R)-pantoate from 3-methyl-2-oxobutanoate: step 2/2.</text>
</comment>
<gene>
    <name evidence="13" type="ORF">SAMN05421875_13430</name>
</gene>
<dbReference type="InterPro" id="IPR036291">
    <property type="entry name" value="NAD(P)-bd_dom_sf"/>
</dbReference>
<dbReference type="SUPFAM" id="SSF51735">
    <property type="entry name" value="NAD(P)-binding Rossmann-fold domains"/>
    <property type="match status" value="1"/>
</dbReference>
<name>A0A1H4EF40_9BURK</name>
<dbReference type="UniPathway" id="UPA00028">
    <property type="reaction ID" value="UER00004"/>
</dbReference>
<evidence type="ECO:0000259" key="12">
    <source>
        <dbReference type="Pfam" id="PF08546"/>
    </source>
</evidence>
<dbReference type="InterPro" id="IPR050838">
    <property type="entry name" value="Ketopantoate_reductase"/>
</dbReference>
<dbReference type="GO" id="GO:0008677">
    <property type="term" value="F:2-dehydropantoate 2-reductase activity"/>
    <property type="evidence" value="ECO:0007669"/>
    <property type="project" value="UniProtKB-EC"/>
</dbReference>
<evidence type="ECO:0000256" key="2">
    <source>
        <dbReference type="ARBA" id="ARBA00007870"/>
    </source>
</evidence>
<dbReference type="GO" id="GO:0015940">
    <property type="term" value="P:pantothenate biosynthetic process"/>
    <property type="evidence" value="ECO:0007669"/>
    <property type="project" value="UniProtKB-UniPathway"/>
</dbReference>
<dbReference type="InterPro" id="IPR013328">
    <property type="entry name" value="6PGD_dom2"/>
</dbReference>
<proteinExistence type="inferred from homology"/>
<dbReference type="EC" id="1.1.1.169" evidence="3 10"/>
<dbReference type="InterPro" id="IPR003710">
    <property type="entry name" value="ApbA"/>
</dbReference>
<dbReference type="PANTHER" id="PTHR43765:SF2">
    <property type="entry name" value="2-DEHYDROPANTOATE 2-REDUCTASE"/>
    <property type="match status" value="1"/>
</dbReference>
<evidence type="ECO:0000256" key="8">
    <source>
        <dbReference type="ARBA" id="ARBA00032024"/>
    </source>
</evidence>
<dbReference type="PANTHER" id="PTHR43765">
    <property type="entry name" value="2-DEHYDROPANTOATE 2-REDUCTASE-RELATED"/>
    <property type="match status" value="1"/>
</dbReference>
<comment type="catalytic activity">
    <reaction evidence="9 10">
        <text>(R)-pantoate + NADP(+) = 2-dehydropantoate + NADPH + H(+)</text>
        <dbReference type="Rhea" id="RHEA:16233"/>
        <dbReference type="ChEBI" id="CHEBI:11561"/>
        <dbReference type="ChEBI" id="CHEBI:15378"/>
        <dbReference type="ChEBI" id="CHEBI:15980"/>
        <dbReference type="ChEBI" id="CHEBI:57783"/>
        <dbReference type="ChEBI" id="CHEBI:58349"/>
        <dbReference type="EC" id="1.1.1.169"/>
    </reaction>
</comment>
<dbReference type="Gene3D" id="1.10.1040.10">
    <property type="entry name" value="N-(1-d-carboxylethyl)-l-norvaline Dehydrogenase, domain 2"/>
    <property type="match status" value="1"/>
</dbReference>
<dbReference type="GO" id="GO:0050661">
    <property type="term" value="F:NADP binding"/>
    <property type="evidence" value="ECO:0007669"/>
    <property type="project" value="TreeGrafter"/>
</dbReference>
<comment type="function">
    <text evidence="10">Catalyzes the NADPH-dependent reduction of ketopantoate into pantoic acid.</text>
</comment>
<evidence type="ECO:0000256" key="6">
    <source>
        <dbReference type="ARBA" id="ARBA00022857"/>
    </source>
</evidence>
<keyword evidence="5 10" id="KW-0566">Pantothenate biosynthesis</keyword>
<comment type="similarity">
    <text evidence="2 10">Belongs to the ketopantoate reductase family.</text>
</comment>
<organism evidence="13 14">
    <name type="scientific">Acidovorax soli</name>
    <dbReference type="NCBI Taxonomy" id="592050"/>
    <lineage>
        <taxon>Bacteria</taxon>
        <taxon>Pseudomonadati</taxon>
        <taxon>Pseudomonadota</taxon>
        <taxon>Betaproteobacteria</taxon>
        <taxon>Burkholderiales</taxon>
        <taxon>Comamonadaceae</taxon>
        <taxon>Acidovorax</taxon>
    </lineage>
</organism>
<evidence type="ECO:0000256" key="7">
    <source>
        <dbReference type="ARBA" id="ARBA00023002"/>
    </source>
</evidence>
<evidence type="ECO:0000256" key="3">
    <source>
        <dbReference type="ARBA" id="ARBA00013014"/>
    </source>
</evidence>
<dbReference type="GO" id="GO:0005737">
    <property type="term" value="C:cytoplasm"/>
    <property type="evidence" value="ECO:0007669"/>
    <property type="project" value="TreeGrafter"/>
</dbReference>
<dbReference type="Gene3D" id="3.40.50.720">
    <property type="entry name" value="NAD(P)-binding Rossmann-like Domain"/>
    <property type="match status" value="1"/>
</dbReference>
<dbReference type="AlphaFoldDB" id="A0A1H4EF40"/>
<dbReference type="STRING" id="592050.SAMN05421875_13430"/>
<keyword evidence="14" id="KW-1185">Reference proteome</keyword>
<evidence type="ECO:0000313" key="13">
    <source>
        <dbReference type="EMBL" id="SEA83328.1"/>
    </source>
</evidence>
<evidence type="ECO:0000256" key="4">
    <source>
        <dbReference type="ARBA" id="ARBA00019465"/>
    </source>
</evidence>
<dbReference type="InterPro" id="IPR013332">
    <property type="entry name" value="KPR_N"/>
</dbReference>
<sequence length="306" mass="31588">MKIAVMGAGAVGCYYGGMLARAGHEVTLIARAHHAEAVNAQGLLLETQAFAQRVRVAAGTDASAVRGAQWVLVCVKSTDTESAGRALAPHLAEGAVVLSLQNGVDNAERLQAVIGRPVIPAVVYVATEMAGPGHVRHHGRGELVIAPSPTSADIATTLGAAGVPVQISDDVAGALWAKLVLNCAYNALSAITRLPYGEIMNSPGLAVPQAMQDIVDECRQVAQASGIALPADTLDAVLRLAATMPAQMSSTAQDLARGKRSEIDHLNGFIVHRGEALGIATPVNRLLHTLVRLLEKNLPAAQGGAA</sequence>
<dbReference type="Proteomes" id="UP000199002">
    <property type="component" value="Unassembled WGS sequence"/>
</dbReference>
<dbReference type="InterPro" id="IPR013752">
    <property type="entry name" value="KPA_reductase"/>
</dbReference>
<reference evidence="14" key="1">
    <citation type="submission" date="2016-10" db="EMBL/GenBank/DDBJ databases">
        <authorList>
            <person name="Varghese N."/>
            <person name="Submissions S."/>
        </authorList>
    </citation>
    <scope>NUCLEOTIDE SEQUENCE [LARGE SCALE GENOMIC DNA]</scope>
    <source>
        <strain evidence="14">DSM 25157</strain>
    </source>
</reference>
<dbReference type="Pfam" id="PF02558">
    <property type="entry name" value="ApbA"/>
    <property type="match status" value="1"/>
</dbReference>
<evidence type="ECO:0000259" key="11">
    <source>
        <dbReference type="Pfam" id="PF02558"/>
    </source>
</evidence>
<keyword evidence="7 10" id="KW-0560">Oxidoreductase</keyword>
<dbReference type="FunFam" id="1.10.1040.10:FF:000017">
    <property type="entry name" value="2-dehydropantoate 2-reductase"/>
    <property type="match status" value="1"/>
</dbReference>
<accession>A0A1H4EF40</accession>
<dbReference type="SUPFAM" id="SSF48179">
    <property type="entry name" value="6-phosphogluconate dehydrogenase C-terminal domain-like"/>
    <property type="match status" value="1"/>
</dbReference>
<evidence type="ECO:0000256" key="5">
    <source>
        <dbReference type="ARBA" id="ARBA00022655"/>
    </source>
</evidence>
<dbReference type="InterPro" id="IPR008927">
    <property type="entry name" value="6-PGluconate_DH-like_C_sf"/>
</dbReference>
<feature type="domain" description="Ketopantoate reductase C-terminal" evidence="12">
    <location>
        <begin position="171"/>
        <end position="295"/>
    </location>
</feature>
<evidence type="ECO:0000256" key="9">
    <source>
        <dbReference type="ARBA" id="ARBA00048793"/>
    </source>
</evidence>
<evidence type="ECO:0000256" key="1">
    <source>
        <dbReference type="ARBA" id="ARBA00004994"/>
    </source>
</evidence>
<protein>
    <recommendedName>
        <fullName evidence="4 10">2-dehydropantoate 2-reductase</fullName>
        <ecNumber evidence="3 10">1.1.1.169</ecNumber>
    </recommendedName>
    <alternativeName>
        <fullName evidence="8 10">Ketopantoate reductase</fullName>
    </alternativeName>
</protein>